<evidence type="ECO:0000256" key="4">
    <source>
        <dbReference type="ARBA" id="ARBA00022777"/>
    </source>
</evidence>
<dbReference type="InterPro" id="IPR008271">
    <property type="entry name" value="Ser/Thr_kinase_AS"/>
</dbReference>
<keyword evidence="2" id="KW-0808">Transferase</keyword>
<dbReference type="PROSITE" id="PS50011">
    <property type="entry name" value="PROTEIN_KINASE_DOM"/>
    <property type="match status" value="1"/>
</dbReference>
<dbReference type="Gene3D" id="1.10.510.10">
    <property type="entry name" value="Transferase(Phosphotransferase) domain 1"/>
    <property type="match status" value="1"/>
</dbReference>
<dbReference type="InterPro" id="IPR050205">
    <property type="entry name" value="CDPK_Ser/Thr_kinases"/>
</dbReference>
<feature type="binding site" evidence="6">
    <location>
        <position position="58"/>
    </location>
    <ligand>
        <name>ATP</name>
        <dbReference type="ChEBI" id="CHEBI:30616"/>
    </ligand>
</feature>
<dbReference type="PROSITE" id="PS00107">
    <property type="entry name" value="PROTEIN_KINASE_ATP"/>
    <property type="match status" value="1"/>
</dbReference>
<dbReference type="PROSITE" id="PS00108">
    <property type="entry name" value="PROTEIN_KINASE_ST"/>
    <property type="match status" value="1"/>
</dbReference>
<dbReference type="Pfam" id="PF00069">
    <property type="entry name" value="Pkinase"/>
    <property type="match status" value="1"/>
</dbReference>
<dbReference type="GO" id="GO:0004674">
    <property type="term" value="F:protein serine/threonine kinase activity"/>
    <property type="evidence" value="ECO:0007669"/>
    <property type="project" value="UniProtKB-KW"/>
</dbReference>
<evidence type="ECO:0000256" key="1">
    <source>
        <dbReference type="ARBA" id="ARBA00022527"/>
    </source>
</evidence>
<evidence type="ECO:0000256" key="2">
    <source>
        <dbReference type="ARBA" id="ARBA00022679"/>
    </source>
</evidence>
<keyword evidence="3 6" id="KW-0547">Nucleotide-binding</keyword>
<feature type="compositionally biased region" description="Gly residues" evidence="8">
    <location>
        <begin position="389"/>
        <end position="405"/>
    </location>
</feature>
<proteinExistence type="inferred from homology"/>
<reference evidence="10 11" key="1">
    <citation type="journal article" date="2015" name="PLoS Pathog.">
        <title>Leptomonas seymouri: Adaptations to the Dixenous Life Cycle Analyzed by Genome Sequencing, Transcriptome Profiling and Co-infection with Leishmania donovani.</title>
        <authorList>
            <person name="Kraeva N."/>
            <person name="Butenko A."/>
            <person name="Hlavacova J."/>
            <person name="Kostygov A."/>
            <person name="Myskova J."/>
            <person name="Grybchuk D."/>
            <person name="Lestinova T."/>
            <person name="Votypka J."/>
            <person name="Volf P."/>
            <person name="Opperdoes F."/>
            <person name="Flegontov P."/>
            <person name="Lukes J."/>
            <person name="Yurchenko V."/>
        </authorList>
    </citation>
    <scope>NUCLEOTIDE SEQUENCE [LARGE SCALE GENOMIC DNA]</scope>
    <source>
        <strain evidence="10 11">ATCC 30220</strain>
    </source>
</reference>
<dbReference type="InterPro" id="IPR017441">
    <property type="entry name" value="Protein_kinase_ATP_BS"/>
</dbReference>
<feature type="region of interest" description="Disordered" evidence="8">
    <location>
        <begin position="389"/>
        <end position="410"/>
    </location>
</feature>
<evidence type="ECO:0000256" key="3">
    <source>
        <dbReference type="ARBA" id="ARBA00022741"/>
    </source>
</evidence>
<feature type="domain" description="Protein kinase" evidence="9">
    <location>
        <begin position="19"/>
        <end position="330"/>
    </location>
</feature>
<evidence type="ECO:0000259" key="9">
    <source>
        <dbReference type="PROSITE" id="PS50011"/>
    </source>
</evidence>
<name>A0A0N1I6Q7_LEPSE</name>
<dbReference type="SMART" id="SM00220">
    <property type="entry name" value="S_TKc"/>
    <property type="match status" value="1"/>
</dbReference>
<dbReference type="SUPFAM" id="SSF56112">
    <property type="entry name" value="Protein kinase-like (PK-like)"/>
    <property type="match status" value="1"/>
</dbReference>
<dbReference type="AlphaFoldDB" id="A0A0N1I6Q7"/>
<keyword evidence="5 6" id="KW-0067">ATP-binding</keyword>
<evidence type="ECO:0000256" key="5">
    <source>
        <dbReference type="ARBA" id="ARBA00022840"/>
    </source>
</evidence>
<evidence type="ECO:0000313" key="11">
    <source>
        <dbReference type="Proteomes" id="UP000038009"/>
    </source>
</evidence>
<evidence type="ECO:0000256" key="8">
    <source>
        <dbReference type="SAM" id="MobiDB-lite"/>
    </source>
</evidence>
<organism evidence="10 11">
    <name type="scientific">Leptomonas seymouri</name>
    <dbReference type="NCBI Taxonomy" id="5684"/>
    <lineage>
        <taxon>Eukaryota</taxon>
        <taxon>Discoba</taxon>
        <taxon>Euglenozoa</taxon>
        <taxon>Kinetoplastea</taxon>
        <taxon>Metakinetoplastina</taxon>
        <taxon>Trypanosomatida</taxon>
        <taxon>Trypanosomatidae</taxon>
        <taxon>Leishmaniinae</taxon>
        <taxon>Leptomonas</taxon>
    </lineage>
</organism>
<evidence type="ECO:0000256" key="6">
    <source>
        <dbReference type="PROSITE-ProRule" id="PRU10141"/>
    </source>
</evidence>
<evidence type="ECO:0000313" key="10">
    <source>
        <dbReference type="EMBL" id="KPI86685.1"/>
    </source>
</evidence>
<comment type="similarity">
    <text evidence="7">Belongs to the protein kinase superfamily.</text>
</comment>
<sequence>MTVLPFPSINDVSELYMTDDVYDFLGQGTFASVFKGVSILNRDVVQQNQLVALKLIGKRNLSSDRHVRNVINEVHLLRQAHHPNCVRFIECVQTPHHVVIVTEYIEGVELFQAMKQQKFTEGMGLEVMQQLLSVLAYLHDTLHIVHRDVKPENIMVVTQQSPIRVALVDFGLARSCERKCPRIPRDLASRFQLQHQQPQRVLPARNMSLDSFECDSPMLATPCGTLKYAAPETVQCITEFTQLSTTKELLSRLDVYAAGVIMYVMLSGALPFKNFSNKVNLVLEMRTSLSFDGPRWAGISEDAIAVNRALLSFDPTVRPRAVEALQHRWFKLGGPRFSQEEQVHVTPAPCSQLDSSICERGAMTQAFEAMRAPESALYFNDGGVTTGPNVGGGGGGASAGEGSSNGGVRTPNSRCMNVPFGHSVAPTTTTASQQRQSNYFDFA</sequence>
<dbReference type="InterPro" id="IPR011009">
    <property type="entry name" value="Kinase-like_dom_sf"/>
</dbReference>
<gene>
    <name evidence="10" type="ORF">ABL78_4243</name>
</gene>
<keyword evidence="4" id="KW-0418">Kinase</keyword>
<dbReference type="Proteomes" id="UP000038009">
    <property type="component" value="Unassembled WGS sequence"/>
</dbReference>
<evidence type="ECO:0000256" key="7">
    <source>
        <dbReference type="RuleBase" id="RU000304"/>
    </source>
</evidence>
<dbReference type="GO" id="GO:0005524">
    <property type="term" value="F:ATP binding"/>
    <property type="evidence" value="ECO:0007669"/>
    <property type="project" value="UniProtKB-UniRule"/>
</dbReference>
<keyword evidence="11" id="KW-1185">Reference proteome</keyword>
<dbReference type="OMA" id="PCGTLKY"/>
<keyword evidence="1 7" id="KW-0723">Serine/threonine-protein kinase</keyword>
<dbReference type="PANTHER" id="PTHR24349">
    <property type="entry name" value="SERINE/THREONINE-PROTEIN KINASE"/>
    <property type="match status" value="1"/>
</dbReference>
<dbReference type="VEuPathDB" id="TriTrypDB:Lsey_0120_0100"/>
<comment type="caution">
    <text evidence="10">The sequence shown here is derived from an EMBL/GenBank/DDBJ whole genome shotgun (WGS) entry which is preliminary data.</text>
</comment>
<protein>
    <recommendedName>
        <fullName evidence="9">Protein kinase domain-containing protein</fullName>
    </recommendedName>
</protein>
<dbReference type="EMBL" id="LJSK01000120">
    <property type="protein sequence ID" value="KPI86685.1"/>
    <property type="molecule type" value="Genomic_DNA"/>
</dbReference>
<accession>A0A0N1I6Q7</accession>
<dbReference type="OrthoDB" id="1738954at2759"/>
<dbReference type="InterPro" id="IPR000719">
    <property type="entry name" value="Prot_kinase_dom"/>
</dbReference>